<protein>
    <submittedName>
        <fullName evidence="1">Uncharacterized protein</fullName>
    </submittedName>
</protein>
<evidence type="ECO:0000313" key="1">
    <source>
        <dbReference type="EMBL" id="KGG99078.1"/>
    </source>
</evidence>
<dbReference type="AlphaFoldDB" id="A0A0E3BQR9"/>
<comment type="caution">
    <text evidence="1">The sequence shown here is derived from an EMBL/GenBank/DDBJ whole genome shotgun (WGS) entry which is preliminary data.</text>
</comment>
<dbReference type="EMBL" id="AWTN01000013">
    <property type="protein sequence ID" value="KGG99078.1"/>
    <property type="molecule type" value="Genomic_DNA"/>
</dbReference>
<name>A0A0E3BQR9_9BURK</name>
<proteinExistence type="predicted"/>
<accession>A0A0E3BQR9</accession>
<dbReference type="Proteomes" id="UP000029567">
    <property type="component" value="Unassembled WGS sequence"/>
</dbReference>
<reference evidence="1 2" key="1">
    <citation type="submission" date="2013-09" db="EMBL/GenBank/DDBJ databases">
        <title>High correlation between genotypes and phenotypes of environmental bacteria Comamonas testosteroni strains.</title>
        <authorList>
            <person name="Liu L."/>
            <person name="Zhu W."/>
            <person name="Xia X."/>
            <person name="Xu B."/>
            <person name="Luo M."/>
            <person name="Wang G."/>
        </authorList>
    </citation>
    <scope>NUCLEOTIDE SEQUENCE [LARGE SCALE GENOMIC DNA]</scope>
    <source>
        <strain evidence="1 2">JL14</strain>
    </source>
</reference>
<organism evidence="1 2">
    <name type="scientific">Comamonas thiooxydans</name>
    <dbReference type="NCBI Taxonomy" id="363952"/>
    <lineage>
        <taxon>Bacteria</taxon>
        <taxon>Pseudomonadati</taxon>
        <taxon>Pseudomonadota</taxon>
        <taxon>Betaproteobacteria</taxon>
        <taxon>Burkholderiales</taxon>
        <taxon>Comamonadaceae</taxon>
        <taxon>Comamonas</taxon>
    </lineage>
</organism>
<evidence type="ECO:0000313" key="2">
    <source>
        <dbReference type="Proteomes" id="UP000029567"/>
    </source>
</evidence>
<sequence>MLALMVMTCIDASATCRKVADLQGISTLATRGRSWDEAGASNATDDWWRTLCMPDSRLVRLDVQAVGISNKWRESASAIHIDTR</sequence>
<gene>
    <name evidence="1" type="ORF">P245_04275</name>
</gene>